<evidence type="ECO:0000313" key="3">
    <source>
        <dbReference type="Proteomes" id="UP001187415"/>
    </source>
</evidence>
<reference evidence="2" key="1">
    <citation type="submission" date="2023-07" db="EMBL/GenBank/DDBJ databases">
        <title>Chromosome-level Genome Assembly of Striped Snakehead (Channa striata).</title>
        <authorList>
            <person name="Liu H."/>
        </authorList>
    </citation>
    <scope>NUCLEOTIDE SEQUENCE</scope>
    <source>
        <strain evidence="2">Gz</strain>
        <tissue evidence="2">Muscle</tissue>
    </source>
</reference>
<dbReference type="Proteomes" id="UP001187415">
    <property type="component" value="Unassembled WGS sequence"/>
</dbReference>
<feature type="signal peptide" evidence="1">
    <location>
        <begin position="1"/>
        <end position="22"/>
    </location>
</feature>
<comment type="caution">
    <text evidence="2">The sequence shown here is derived from an EMBL/GenBank/DDBJ whole genome shotgun (WGS) entry which is preliminary data.</text>
</comment>
<evidence type="ECO:0000313" key="2">
    <source>
        <dbReference type="EMBL" id="KAK2841885.1"/>
    </source>
</evidence>
<keyword evidence="1" id="KW-0732">Signal</keyword>
<dbReference type="EMBL" id="JAUPFM010000009">
    <property type="protein sequence ID" value="KAK2841885.1"/>
    <property type="molecule type" value="Genomic_DNA"/>
</dbReference>
<dbReference type="AlphaFoldDB" id="A0AA88SSJ5"/>
<name>A0AA88SSJ5_CHASR</name>
<accession>A0AA88SSJ5</accession>
<proteinExistence type="predicted"/>
<organism evidence="2 3">
    <name type="scientific">Channa striata</name>
    <name type="common">Snakehead murrel</name>
    <name type="synonym">Ophicephalus striatus</name>
    <dbReference type="NCBI Taxonomy" id="64152"/>
    <lineage>
        <taxon>Eukaryota</taxon>
        <taxon>Metazoa</taxon>
        <taxon>Chordata</taxon>
        <taxon>Craniata</taxon>
        <taxon>Vertebrata</taxon>
        <taxon>Euteleostomi</taxon>
        <taxon>Actinopterygii</taxon>
        <taxon>Neopterygii</taxon>
        <taxon>Teleostei</taxon>
        <taxon>Neoteleostei</taxon>
        <taxon>Acanthomorphata</taxon>
        <taxon>Anabantaria</taxon>
        <taxon>Anabantiformes</taxon>
        <taxon>Channoidei</taxon>
        <taxon>Channidae</taxon>
        <taxon>Channa</taxon>
    </lineage>
</organism>
<evidence type="ECO:0000256" key="1">
    <source>
        <dbReference type="SAM" id="SignalP"/>
    </source>
</evidence>
<gene>
    <name evidence="2" type="ORF">Q5P01_012085</name>
</gene>
<sequence>MAGNVSGLRLVVSLQLLAFVQGTSTWLSSRHVPSEHNTTRHDTGLKRHTLTSVAQFEIKPERTGFHITAPIFLLSIHNSNQLVYRFSTWQLCSHSGSATDLHSALPPWRENAERNYTSSSGHLEYGLIFGALDLKYSVPTPDCAPAFSSSLVI</sequence>
<keyword evidence="3" id="KW-1185">Reference proteome</keyword>
<feature type="chain" id="PRO_5041713377" evidence="1">
    <location>
        <begin position="23"/>
        <end position="153"/>
    </location>
</feature>
<protein>
    <submittedName>
        <fullName evidence="2">Uncharacterized protein</fullName>
    </submittedName>
</protein>